<sequence length="440" mass="51293">MQSDIDTRQLKTNFECKKNVLCQLEEKLSTYEDDLSKKKEMQNQVCKLKEWLEEIQHKSNKMNNDMINNLDVQTEKLNKVEATECMLRNENKKLLDVNDRTGHQLSDLKKQEQKLPMEIEDLKIRKDCIQNDICNAKVEVEKNTHLVESSSKTLQCREKECCELRVQLEEFITTYNQLTETCTQLTTAIEYTTKDITAMKSRLKLTAQKLKHEEDTLSDELNIRCQKHHMLETELCEAKRMIDDEKCKIQNSQTSTAEFRDACERNNREMNSKIRNLKEENCIKAESLCCLQNRIVEQSVENECTTSEINSLKKQVIANECLIERMRRSAEVFEQQKNSKCEQLEKDTNLLLCDIQEKEMKIANLEHKARELREKLKNPESTCQSIAPCDADITVTAMDKKPELRLVEKLGETSENTKFISDLKEMYCSEGKSKICAKTA</sequence>
<evidence type="ECO:0000256" key="1">
    <source>
        <dbReference type="SAM" id="Coils"/>
    </source>
</evidence>
<reference evidence="2 3" key="1">
    <citation type="submission" date="2019-08" db="EMBL/GenBank/DDBJ databases">
        <authorList>
            <person name="Alioto T."/>
            <person name="Alioto T."/>
            <person name="Gomez Garrido J."/>
        </authorList>
    </citation>
    <scope>NUCLEOTIDE SEQUENCE [LARGE SCALE GENOMIC DNA]</scope>
</reference>
<accession>A0A5E4NH83</accession>
<organism evidence="2 3">
    <name type="scientific">Cinara cedri</name>
    <dbReference type="NCBI Taxonomy" id="506608"/>
    <lineage>
        <taxon>Eukaryota</taxon>
        <taxon>Metazoa</taxon>
        <taxon>Ecdysozoa</taxon>
        <taxon>Arthropoda</taxon>
        <taxon>Hexapoda</taxon>
        <taxon>Insecta</taxon>
        <taxon>Pterygota</taxon>
        <taxon>Neoptera</taxon>
        <taxon>Paraneoptera</taxon>
        <taxon>Hemiptera</taxon>
        <taxon>Sternorrhyncha</taxon>
        <taxon>Aphidomorpha</taxon>
        <taxon>Aphidoidea</taxon>
        <taxon>Aphididae</taxon>
        <taxon>Lachninae</taxon>
        <taxon>Cinara</taxon>
    </lineage>
</organism>
<feature type="coiled-coil region" evidence="1">
    <location>
        <begin position="355"/>
        <end position="382"/>
    </location>
</feature>
<protein>
    <submittedName>
        <fullName evidence="2">Uncharacterized protein</fullName>
    </submittedName>
</protein>
<evidence type="ECO:0000313" key="2">
    <source>
        <dbReference type="EMBL" id="VVC44139.1"/>
    </source>
</evidence>
<dbReference type="AlphaFoldDB" id="A0A5E4NH83"/>
<dbReference type="EMBL" id="CABPRJ010002376">
    <property type="protein sequence ID" value="VVC44139.1"/>
    <property type="molecule type" value="Genomic_DNA"/>
</dbReference>
<proteinExistence type="predicted"/>
<keyword evidence="3" id="KW-1185">Reference proteome</keyword>
<name>A0A5E4NH83_9HEMI</name>
<dbReference type="OrthoDB" id="6602015at2759"/>
<gene>
    <name evidence="2" type="ORF">CINCED_3A019488</name>
</gene>
<dbReference type="Proteomes" id="UP000325440">
    <property type="component" value="Unassembled WGS sequence"/>
</dbReference>
<keyword evidence="1" id="KW-0175">Coiled coil</keyword>
<evidence type="ECO:0000313" key="3">
    <source>
        <dbReference type="Proteomes" id="UP000325440"/>
    </source>
</evidence>